<proteinExistence type="predicted"/>
<evidence type="ECO:0000313" key="1">
    <source>
        <dbReference type="EMBL" id="MPC52995.1"/>
    </source>
</evidence>
<keyword evidence="2" id="KW-1185">Reference proteome</keyword>
<gene>
    <name evidence="1" type="ORF">E2C01_046879</name>
</gene>
<dbReference type="EMBL" id="VSRR010011313">
    <property type="protein sequence ID" value="MPC52995.1"/>
    <property type="molecule type" value="Genomic_DNA"/>
</dbReference>
<evidence type="ECO:0000313" key="2">
    <source>
        <dbReference type="Proteomes" id="UP000324222"/>
    </source>
</evidence>
<comment type="caution">
    <text evidence="1">The sequence shown here is derived from an EMBL/GenBank/DDBJ whole genome shotgun (WGS) entry which is preliminary data.</text>
</comment>
<accession>A0A5B7G673</accession>
<sequence length="61" mass="6686">MTFPTHPPHPTPHLVPVSCPSVPLFQAISAQVLISSPHLYFPACPDFPRHSKATNVFPLTL</sequence>
<name>A0A5B7G673_PORTR</name>
<organism evidence="1 2">
    <name type="scientific">Portunus trituberculatus</name>
    <name type="common">Swimming crab</name>
    <name type="synonym">Neptunus trituberculatus</name>
    <dbReference type="NCBI Taxonomy" id="210409"/>
    <lineage>
        <taxon>Eukaryota</taxon>
        <taxon>Metazoa</taxon>
        <taxon>Ecdysozoa</taxon>
        <taxon>Arthropoda</taxon>
        <taxon>Crustacea</taxon>
        <taxon>Multicrustacea</taxon>
        <taxon>Malacostraca</taxon>
        <taxon>Eumalacostraca</taxon>
        <taxon>Eucarida</taxon>
        <taxon>Decapoda</taxon>
        <taxon>Pleocyemata</taxon>
        <taxon>Brachyura</taxon>
        <taxon>Eubrachyura</taxon>
        <taxon>Portunoidea</taxon>
        <taxon>Portunidae</taxon>
        <taxon>Portuninae</taxon>
        <taxon>Portunus</taxon>
    </lineage>
</organism>
<dbReference type="AlphaFoldDB" id="A0A5B7G673"/>
<protein>
    <submittedName>
        <fullName evidence="1">Uncharacterized protein</fullName>
    </submittedName>
</protein>
<reference evidence="1 2" key="1">
    <citation type="submission" date="2019-05" db="EMBL/GenBank/DDBJ databases">
        <title>Another draft genome of Portunus trituberculatus and its Hox gene families provides insights of decapod evolution.</title>
        <authorList>
            <person name="Jeong J.-H."/>
            <person name="Song I."/>
            <person name="Kim S."/>
            <person name="Choi T."/>
            <person name="Kim D."/>
            <person name="Ryu S."/>
            <person name="Kim W."/>
        </authorList>
    </citation>
    <scope>NUCLEOTIDE SEQUENCE [LARGE SCALE GENOMIC DNA]</scope>
    <source>
        <tissue evidence="1">Muscle</tissue>
    </source>
</reference>
<dbReference type="Proteomes" id="UP000324222">
    <property type="component" value="Unassembled WGS sequence"/>
</dbReference>